<dbReference type="GO" id="GO:0005956">
    <property type="term" value="C:protein kinase CK2 complex"/>
    <property type="evidence" value="ECO:0007669"/>
    <property type="project" value="UniProtKB-UniRule"/>
</dbReference>
<dbReference type="Pfam" id="PF01214">
    <property type="entry name" value="CK_II_beta"/>
    <property type="match status" value="1"/>
</dbReference>
<dbReference type="InterPro" id="IPR035991">
    <property type="entry name" value="Casein_kinase_II_beta-like"/>
</dbReference>
<feature type="region of interest" description="Disordered" evidence="5">
    <location>
        <begin position="59"/>
        <end position="98"/>
    </location>
</feature>
<dbReference type="GO" id="GO:0006359">
    <property type="term" value="P:regulation of transcription by RNA polymerase III"/>
    <property type="evidence" value="ECO:0007669"/>
    <property type="project" value="TreeGrafter"/>
</dbReference>
<comment type="function">
    <text evidence="2 4">Regulatory subunit of casein kinase II/CK2. As part of the kinase complex regulates the basal catalytic activity of the alpha subunit a constitutively active serine/threonine-protein kinase that phosphorylates a large number of substrates containing acidic residues C-terminal to the phosphorylated serine or threonine.</text>
</comment>
<evidence type="ECO:0000256" key="2">
    <source>
        <dbReference type="ARBA" id="ARBA00045899"/>
    </source>
</evidence>
<reference evidence="6 7" key="1">
    <citation type="journal article" date="2013" name="BMC Genomics">
        <title>The genome and transcriptome of the pine saprophyte Ophiostoma piceae, and a comparison with the bark beetle-associated pine pathogen Grosmannia clavigera.</title>
        <authorList>
            <person name="Haridas S."/>
            <person name="Wang Y."/>
            <person name="Lim L."/>
            <person name="Massoumi Alamouti S."/>
            <person name="Jackman S."/>
            <person name="Docking R."/>
            <person name="Robertson G."/>
            <person name="Birol I."/>
            <person name="Bohlmann J."/>
            <person name="Breuil C."/>
        </authorList>
    </citation>
    <scope>NUCLEOTIDE SEQUENCE [LARGE SCALE GENOMIC DNA]</scope>
    <source>
        <strain evidence="6 7">UAMH 11346</strain>
    </source>
</reference>
<dbReference type="SMART" id="SM01085">
    <property type="entry name" value="CK_II_beta"/>
    <property type="match status" value="1"/>
</dbReference>
<accession>S3BUP0</accession>
<dbReference type="HOGENOM" id="CLU_034027_1_1_1"/>
<dbReference type="InterPro" id="IPR000704">
    <property type="entry name" value="Casein_kinase_II_reg-sub"/>
</dbReference>
<feature type="compositionally biased region" description="Polar residues" evidence="5">
    <location>
        <begin position="364"/>
        <end position="382"/>
    </location>
</feature>
<evidence type="ECO:0000256" key="1">
    <source>
        <dbReference type="ARBA" id="ARBA00006941"/>
    </source>
</evidence>
<keyword evidence="6" id="KW-0418">Kinase</keyword>
<feature type="compositionally biased region" description="Low complexity" evidence="5">
    <location>
        <begin position="314"/>
        <end position="336"/>
    </location>
</feature>
<dbReference type="PROSITE" id="PS01101">
    <property type="entry name" value="CK2_BETA"/>
    <property type="match status" value="1"/>
</dbReference>
<dbReference type="FunFam" id="2.20.25.20:FF:000001">
    <property type="entry name" value="Casein kinase II subunit beta"/>
    <property type="match status" value="1"/>
</dbReference>
<evidence type="ECO:0000313" key="7">
    <source>
        <dbReference type="Proteomes" id="UP000016923"/>
    </source>
</evidence>
<protein>
    <recommendedName>
        <fullName evidence="4">Casein kinase II subunit beta</fullName>
        <shortName evidence="4">CK II beta</shortName>
    </recommendedName>
</protein>
<dbReference type="OMA" id="QNGSPMA"/>
<sequence length="394" mass="43384">MSTSSGPPETWISSFCSLLGHEYFAEVSEDFIEDDFNLTGLQSQVQLYKEALEMILDVEPEEDDEDEDDEDDDDENETGEERMRHPGGERRHHSRMPSDLSMIEGSAEMLYGLIHQRFICSRVGIQQMSEKYELSHFGVCPRTYCNLARTLPVGLSDVPGDDTVKLFCPSCLDVYVPPNSRFQTVDGAFFGRTFGALFLLTFPEYDLTKNGVEALATLTHDTSEGGTATQVVNGIYACNTAPGLGRGKIFEPKIYGFRVSETARSGPRMQWLRGKPDDIAELDETRRYAEEHADSDDDDDDDDEIVDDDEEILSSSNTSNAAATRSRAGAGAGARSDAPSPRRRQAAGSARLRQQQEAAVPASGEQSQLQGAQQRQHQNGSPMTVDANGAEAEL</sequence>
<dbReference type="GO" id="GO:0019887">
    <property type="term" value="F:protein kinase regulator activity"/>
    <property type="evidence" value="ECO:0007669"/>
    <property type="project" value="InterPro"/>
</dbReference>
<evidence type="ECO:0000256" key="3">
    <source>
        <dbReference type="ARBA" id="ARBA00062110"/>
    </source>
</evidence>
<dbReference type="GO" id="GO:0034456">
    <property type="term" value="C:UTP-C complex"/>
    <property type="evidence" value="ECO:0007669"/>
    <property type="project" value="TreeGrafter"/>
</dbReference>
<dbReference type="PANTHER" id="PTHR11740:SF0">
    <property type="entry name" value="CASEIN KINASE II SUBUNIT BETA"/>
    <property type="match status" value="1"/>
</dbReference>
<name>S3BUP0_OPHP1</name>
<evidence type="ECO:0000256" key="4">
    <source>
        <dbReference type="RuleBase" id="RU361268"/>
    </source>
</evidence>
<dbReference type="InterPro" id="IPR016149">
    <property type="entry name" value="Casein_kin_II_reg-sub_N"/>
</dbReference>
<dbReference type="GO" id="GO:0016301">
    <property type="term" value="F:kinase activity"/>
    <property type="evidence" value="ECO:0007669"/>
    <property type="project" value="UniProtKB-KW"/>
</dbReference>
<feature type="compositionally biased region" description="Basic and acidic residues" evidence="5">
    <location>
        <begin position="79"/>
        <end position="89"/>
    </location>
</feature>
<dbReference type="PRINTS" id="PR00472">
    <property type="entry name" value="CASNKINASEII"/>
</dbReference>
<comment type="similarity">
    <text evidence="1 4">Belongs to the casein kinase 2 subunit beta family.</text>
</comment>
<keyword evidence="7" id="KW-1185">Reference proteome</keyword>
<organism evidence="6 7">
    <name type="scientific">Ophiostoma piceae (strain UAMH 11346)</name>
    <name type="common">Sap stain fungus</name>
    <dbReference type="NCBI Taxonomy" id="1262450"/>
    <lineage>
        <taxon>Eukaryota</taxon>
        <taxon>Fungi</taxon>
        <taxon>Dikarya</taxon>
        <taxon>Ascomycota</taxon>
        <taxon>Pezizomycotina</taxon>
        <taxon>Sordariomycetes</taxon>
        <taxon>Sordariomycetidae</taxon>
        <taxon>Ophiostomatales</taxon>
        <taxon>Ophiostomataceae</taxon>
        <taxon>Ophiostoma</taxon>
    </lineage>
</organism>
<evidence type="ECO:0000313" key="6">
    <source>
        <dbReference type="EMBL" id="EPE04969.1"/>
    </source>
</evidence>
<dbReference type="Gene3D" id="2.20.25.20">
    <property type="match status" value="1"/>
</dbReference>
<keyword evidence="6" id="KW-0808">Transferase</keyword>
<dbReference type="STRING" id="1262450.S3BUP0"/>
<comment type="subunit">
    <text evidence="4">Tetramer of two alpha and two beta subunits.</text>
</comment>
<dbReference type="PANTHER" id="PTHR11740">
    <property type="entry name" value="CASEIN KINASE II SUBUNIT BETA"/>
    <property type="match status" value="1"/>
</dbReference>
<dbReference type="AlphaFoldDB" id="S3BUP0"/>
<gene>
    <name evidence="6" type="ORF">F503_00123</name>
</gene>
<dbReference type="Proteomes" id="UP000016923">
    <property type="component" value="Unassembled WGS sequence"/>
</dbReference>
<dbReference type="VEuPathDB" id="FungiDB:F503_00123"/>
<proteinExistence type="inferred from homology"/>
<dbReference type="OrthoDB" id="2275560at2759"/>
<feature type="region of interest" description="Disordered" evidence="5">
    <location>
        <begin position="310"/>
        <end position="394"/>
    </location>
</feature>
<dbReference type="FunFam" id="1.10.1820.10:FF:000004">
    <property type="entry name" value="Casein kinase II subunit beta"/>
    <property type="match status" value="1"/>
</dbReference>
<dbReference type="Gene3D" id="1.10.1820.10">
    <property type="entry name" value="protein kinase ck2 holoenzyme, chain C, domain 1"/>
    <property type="match status" value="1"/>
</dbReference>
<dbReference type="SUPFAM" id="SSF57798">
    <property type="entry name" value="Casein kinase II beta subunit"/>
    <property type="match status" value="1"/>
</dbReference>
<comment type="subunit">
    <text evidence="3">Tetramer composed of two alpha chains, one beta chain and one beta' chain.</text>
</comment>
<feature type="compositionally biased region" description="Acidic residues" evidence="5">
    <location>
        <begin position="59"/>
        <end position="78"/>
    </location>
</feature>
<dbReference type="GO" id="GO:0005737">
    <property type="term" value="C:cytoplasm"/>
    <property type="evidence" value="ECO:0007669"/>
    <property type="project" value="TreeGrafter"/>
</dbReference>
<dbReference type="eggNOG" id="KOG3092">
    <property type="taxonomic scope" value="Eukaryota"/>
</dbReference>
<dbReference type="EMBL" id="KE148158">
    <property type="protein sequence ID" value="EPE04969.1"/>
    <property type="molecule type" value="Genomic_DNA"/>
</dbReference>
<evidence type="ECO:0000256" key="5">
    <source>
        <dbReference type="SAM" id="MobiDB-lite"/>
    </source>
</evidence>